<dbReference type="EMBL" id="BARV01020575">
    <property type="protein sequence ID" value="GAI28871.1"/>
    <property type="molecule type" value="Genomic_DNA"/>
</dbReference>
<name>X1NF86_9ZZZZ</name>
<protein>
    <submittedName>
        <fullName evidence="1">Uncharacterized protein</fullName>
    </submittedName>
</protein>
<reference evidence="1" key="1">
    <citation type="journal article" date="2014" name="Front. Microbiol.">
        <title>High frequency of phylogenetically diverse reductive dehalogenase-homologous genes in deep subseafloor sedimentary metagenomes.</title>
        <authorList>
            <person name="Kawai M."/>
            <person name="Futagami T."/>
            <person name="Toyoda A."/>
            <person name="Takaki Y."/>
            <person name="Nishi S."/>
            <person name="Hori S."/>
            <person name="Arai W."/>
            <person name="Tsubouchi T."/>
            <person name="Morono Y."/>
            <person name="Uchiyama I."/>
            <person name="Ito T."/>
            <person name="Fujiyama A."/>
            <person name="Inagaki F."/>
            <person name="Takami H."/>
        </authorList>
    </citation>
    <scope>NUCLEOTIDE SEQUENCE</scope>
    <source>
        <strain evidence="1">Expedition CK06-06</strain>
    </source>
</reference>
<organism evidence="1">
    <name type="scientific">marine sediment metagenome</name>
    <dbReference type="NCBI Taxonomy" id="412755"/>
    <lineage>
        <taxon>unclassified sequences</taxon>
        <taxon>metagenomes</taxon>
        <taxon>ecological metagenomes</taxon>
    </lineage>
</organism>
<dbReference type="AlphaFoldDB" id="X1NF86"/>
<accession>X1NF86</accession>
<gene>
    <name evidence="1" type="ORF">S06H3_34304</name>
</gene>
<proteinExistence type="predicted"/>
<feature type="non-terminal residue" evidence="1">
    <location>
        <position position="1"/>
    </location>
</feature>
<sequence>EDKGNLALYSRLSNSKGVGYLFIAIAAGDVTENPKLTVC</sequence>
<evidence type="ECO:0000313" key="1">
    <source>
        <dbReference type="EMBL" id="GAI28871.1"/>
    </source>
</evidence>
<comment type="caution">
    <text evidence="1">The sequence shown here is derived from an EMBL/GenBank/DDBJ whole genome shotgun (WGS) entry which is preliminary data.</text>
</comment>